<sequence length="46" mass="5760">MARMMAKSRRYKVGWRFCCKGHDPNWYVKTGQRQKEKRQWRKDLVD</sequence>
<keyword evidence="2" id="KW-1185">Reference proteome</keyword>
<evidence type="ECO:0000313" key="1">
    <source>
        <dbReference type="EMBL" id="AVD99380.1"/>
    </source>
</evidence>
<organism evidence="1 2">
    <name type="scientific">Streptomyces phage BillNye</name>
    <dbReference type="NCBI Taxonomy" id="2079426"/>
    <lineage>
        <taxon>Viruses</taxon>
        <taxon>Duplodnaviria</taxon>
        <taxon>Heunggongvirae</taxon>
        <taxon>Uroviricota</taxon>
        <taxon>Caudoviricetes</taxon>
        <taxon>Stanwilliamsviridae</taxon>
        <taxon>Loccivirinae</taxon>
        <taxon>Wilnyevirus</taxon>
        <taxon>Wilnyevirus billnye</taxon>
    </lineage>
</organism>
<dbReference type="Proteomes" id="UP000241925">
    <property type="component" value="Segment"/>
</dbReference>
<gene>
    <name evidence="1" type="ORF">SEA_BILLNYE_208</name>
</gene>
<accession>A0A2L1IW03</accession>
<dbReference type="EMBL" id="MG757153">
    <property type="protein sequence ID" value="AVD99380.1"/>
    <property type="molecule type" value="Genomic_DNA"/>
</dbReference>
<name>A0A2L1IW03_9CAUD</name>
<proteinExistence type="predicted"/>
<evidence type="ECO:0000313" key="2">
    <source>
        <dbReference type="Proteomes" id="UP000241925"/>
    </source>
</evidence>
<protein>
    <submittedName>
        <fullName evidence="1">Uncharacterized protein</fullName>
    </submittedName>
</protein>
<reference evidence="1 2" key="1">
    <citation type="submission" date="2018-01" db="EMBL/GenBank/DDBJ databases">
        <authorList>
            <person name="Grinwald M.F."/>
            <person name="Tasoff P."/>
            <person name="Simpson K.F."/>
            <person name="Vasser A."/>
            <person name="Shaffer C.D."/>
            <person name="Weston-Hafer K.A."/>
            <person name="Russell D.A."/>
            <person name="Pope W.H."/>
            <person name="Jacobs-Sera D."/>
            <person name="Hendrix R.W."/>
            <person name="Hatfull G.F."/>
        </authorList>
    </citation>
    <scope>NUCLEOTIDE SEQUENCE [LARGE SCALE GENOMIC DNA]</scope>
</reference>